<evidence type="ECO:0000259" key="1">
    <source>
        <dbReference type="Pfam" id="PF07596"/>
    </source>
</evidence>
<dbReference type="Proteomes" id="UP001216907">
    <property type="component" value="Unassembled WGS sequence"/>
</dbReference>
<dbReference type="Pfam" id="PF07596">
    <property type="entry name" value="SBP_bac_10"/>
    <property type="match status" value="1"/>
</dbReference>
<evidence type="ECO:0000313" key="3">
    <source>
        <dbReference type="Proteomes" id="UP001216907"/>
    </source>
</evidence>
<dbReference type="InterPro" id="IPR011453">
    <property type="entry name" value="DUF1559"/>
</dbReference>
<dbReference type="EMBL" id="JARRAG010000001">
    <property type="protein sequence ID" value="MDG3002269.1"/>
    <property type="molecule type" value="Genomic_DNA"/>
</dbReference>
<dbReference type="NCBIfam" id="TIGR02532">
    <property type="entry name" value="IV_pilin_GFxxxE"/>
    <property type="match status" value="1"/>
</dbReference>
<dbReference type="PANTHER" id="PTHR30093:SF2">
    <property type="entry name" value="TYPE II SECRETION SYSTEM PROTEIN H"/>
    <property type="match status" value="1"/>
</dbReference>
<dbReference type="Gene3D" id="3.30.700.10">
    <property type="entry name" value="Glycoprotein, Type 4 Pilin"/>
    <property type="match status" value="1"/>
</dbReference>
<dbReference type="InterPro" id="IPR027558">
    <property type="entry name" value="Pre_pil_HX9DG_C"/>
</dbReference>
<gene>
    <name evidence="2" type="ORF">PZE19_00580</name>
</gene>
<feature type="domain" description="DUF1559" evidence="1">
    <location>
        <begin position="34"/>
        <end position="291"/>
    </location>
</feature>
<accession>A0ABT6F4C2</accession>
<proteinExistence type="predicted"/>
<dbReference type="SUPFAM" id="SSF54523">
    <property type="entry name" value="Pili subunits"/>
    <property type="match status" value="1"/>
</dbReference>
<dbReference type="InterPro" id="IPR012902">
    <property type="entry name" value="N_methyl_site"/>
</dbReference>
<keyword evidence="3" id="KW-1185">Reference proteome</keyword>
<name>A0ABT6F4C2_9BACT</name>
<reference evidence="2 3" key="1">
    <citation type="submission" date="2023-03" db="EMBL/GenBank/DDBJ databases">
        <title>Paludisphaera mucosa sp. nov. a novel planctomycete from northern fen.</title>
        <authorList>
            <person name="Ivanova A."/>
        </authorList>
    </citation>
    <scope>NUCLEOTIDE SEQUENCE [LARGE SCALE GENOMIC DNA]</scope>
    <source>
        <strain evidence="2 3">Pla2</strain>
    </source>
</reference>
<comment type="caution">
    <text evidence="2">The sequence shown here is derived from an EMBL/GenBank/DDBJ whole genome shotgun (WGS) entry which is preliminary data.</text>
</comment>
<dbReference type="PANTHER" id="PTHR30093">
    <property type="entry name" value="GENERAL SECRETION PATHWAY PROTEIN G"/>
    <property type="match status" value="1"/>
</dbReference>
<protein>
    <submittedName>
        <fullName evidence="2">DUF1559 domain-containing protein</fullName>
    </submittedName>
</protein>
<dbReference type="RefSeq" id="WP_277858633.1">
    <property type="nucleotide sequence ID" value="NZ_JARRAG010000001.1"/>
</dbReference>
<organism evidence="2 3">
    <name type="scientific">Paludisphaera mucosa</name>
    <dbReference type="NCBI Taxonomy" id="3030827"/>
    <lineage>
        <taxon>Bacteria</taxon>
        <taxon>Pseudomonadati</taxon>
        <taxon>Planctomycetota</taxon>
        <taxon>Planctomycetia</taxon>
        <taxon>Isosphaerales</taxon>
        <taxon>Isosphaeraceae</taxon>
        <taxon>Paludisphaera</taxon>
    </lineage>
</organism>
<dbReference type="InterPro" id="IPR045584">
    <property type="entry name" value="Pilin-like"/>
</dbReference>
<sequence length="311" mass="33075">MSPLPERRAFTLIELLVVIAVIGVLAALLLPAVQSAREAARRAQCANDLKQIGLAMHAYHATRESYPPGYISGTETADRDSPETGPGWGWGAMLLNDLEQAAAINAANFSLPITAPASQTIRTVVLSAFLCPSSSGAGPVVLKDRSGNTLATDLSAGQYVASAGQLEVEEFPAQNNGLFYRNSRIGVRDVVDGSSATLMVGERSRNLADATWVGVIPRARVCTNPRWAIRDCETAKVMVLGHTGPSPDQSWVDVPNYPGAGADDFWSLHPGGCNFLFADGSVRFIRESVDPRVFSFLSTRAGGEVVSAGQF</sequence>
<evidence type="ECO:0000313" key="2">
    <source>
        <dbReference type="EMBL" id="MDG3002269.1"/>
    </source>
</evidence>
<dbReference type="Pfam" id="PF07963">
    <property type="entry name" value="N_methyl"/>
    <property type="match status" value="1"/>
</dbReference>
<dbReference type="NCBIfam" id="TIGR04294">
    <property type="entry name" value="pre_pil_HX9DG"/>
    <property type="match status" value="1"/>
</dbReference>